<evidence type="ECO:0000313" key="10">
    <source>
        <dbReference type="Proteomes" id="UP001632038"/>
    </source>
</evidence>
<feature type="transmembrane region" description="Helical" evidence="7">
    <location>
        <begin position="154"/>
        <end position="176"/>
    </location>
</feature>
<name>A0ABD3EM78_9LAMI</name>
<evidence type="ECO:0000259" key="8">
    <source>
        <dbReference type="Pfam" id="PF01490"/>
    </source>
</evidence>
<feature type="transmembrane region" description="Helical" evidence="7">
    <location>
        <begin position="417"/>
        <end position="442"/>
    </location>
</feature>
<evidence type="ECO:0000256" key="3">
    <source>
        <dbReference type="ARBA" id="ARBA00022970"/>
    </source>
</evidence>
<keyword evidence="4 7" id="KW-1133">Transmembrane helix</keyword>
<gene>
    <name evidence="9" type="ORF">CASFOL_001077</name>
</gene>
<comment type="caution">
    <text evidence="9">The sequence shown here is derived from an EMBL/GenBank/DDBJ whole genome shotgun (WGS) entry which is preliminary data.</text>
</comment>
<keyword evidence="5 7" id="KW-0472">Membrane</keyword>
<dbReference type="Proteomes" id="UP001632038">
    <property type="component" value="Unassembled WGS sequence"/>
</dbReference>
<keyword evidence="3" id="KW-0813">Transport</keyword>
<accession>A0ABD3EM78</accession>
<feature type="transmembrane region" description="Helical" evidence="7">
    <location>
        <begin position="228"/>
        <end position="246"/>
    </location>
</feature>
<protein>
    <recommendedName>
        <fullName evidence="8">Amino acid transporter transmembrane domain-containing protein</fullName>
    </recommendedName>
</protein>
<feature type="region of interest" description="Disordered" evidence="6">
    <location>
        <begin position="1"/>
        <end position="24"/>
    </location>
</feature>
<feature type="transmembrane region" description="Helical" evidence="7">
    <location>
        <begin position="266"/>
        <end position="289"/>
    </location>
</feature>
<evidence type="ECO:0000256" key="2">
    <source>
        <dbReference type="ARBA" id="ARBA00022692"/>
    </source>
</evidence>
<feature type="transmembrane region" description="Helical" evidence="7">
    <location>
        <begin position="316"/>
        <end position="336"/>
    </location>
</feature>
<sequence>MPFSDRIHRRTQKAAPLLPKDHDGGGGEFGGSSFAGAVFNLSTTIVGAGIMALPATLKHLGAIPGLITIVMAGMLTEKSIEMILRFSKAAKTSSYSGLAEDAFSFAGRNLLQLGIVINNVGMLVVYMIIIGDVLSETWSLGIHHTGVVEEWFGLHWWTTRSAILFLTSVFVFAPLISFKRVDSLRYTSALSVVLAIVFVVIIAGITIVKMLNGSIGRPQLLPCLVDQASFWKIFTTVPILVTAYICHHNIHPIENELKDPSQMKSIVKTSITLCTSVYVATSFFGFLLFGNQTMDDVLANFDGNLGIPFSSLLDDIVRVSYAIHLMLVFPIVFYSLRLNVDGILFPHAVPIVYDDRRFFSITAVLLGLIFVGANSVPSIWVAFQFTGATATVSVGFIFPAAIALRDNRGIATRNDRIVSWIMILLAVSSSTVAICSDIYSIVNGTEEAEA</sequence>
<keyword evidence="2 7" id="KW-0812">Transmembrane</keyword>
<evidence type="ECO:0000256" key="4">
    <source>
        <dbReference type="ARBA" id="ARBA00022989"/>
    </source>
</evidence>
<comment type="subcellular location">
    <subcellularLocation>
        <location evidence="1">Membrane</location>
        <topology evidence="1">Multi-pass membrane protein</topology>
    </subcellularLocation>
</comment>
<dbReference type="AlphaFoldDB" id="A0ABD3EM78"/>
<reference evidence="10" key="1">
    <citation type="journal article" date="2024" name="IScience">
        <title>Strigolactones Initiate the Formation of Haustorium-like Structures in Castilleja.</title>
        <authorList>
            <person name="Buerger M."/>
            <person name="Peterson D."/>
            <person name="Chory J."/>
        </authorList>
    </citation>
    <scope>NUCLEOTIDE SEQUENCE [LARGE SCALE GENOMIC DNA]</scope>
</reference>
<proteinExistence type="predicted"/>
<dbReference type="GO" id="GO:0031090">
    <property type="term" value="C:organelle membrane"/>
    <property type="evidence" value="ECO:0007669"/>
    <property type="project" value="UniProtKB-ARBA"/>
</dbReference>
<feature type="transmembrane region" description="Helical" evidence="7">
    <location>
        <begin position="188"/>
        <end position="208"/>
    </location>
</feature>
<dbReference type="InterPro" id="IPR013057">
    <property type="entry name" value="AA_transpt_TM"/>
</dbReference>
<keyword evidence="10" id="KW-1185">Reference proteome</keyword>
<feature type="transmembrane region" description="Helical" evidence="7">
    <location>
        <begin position="382"/>
        <end position="405"/>
    </location>
</feature>
<evidence type="ECO:0000256" key="6">
    <source>
        <dbReference type="SAM" id="MobiDB-lite"/>
    </source>
</evidence>
<dbReference type="GO" id="GO:0006865">
    <property type="term" value="P:amino acid transport"/>
    <property type="evidence" value="ECO:0007669"/>
    <property type="project" value="UniProtKB-KW"/>
</dbReference>
<feature type="transmembrane region" description="Helical" evidence="7">
    <location>
        <begin position="113"/>
        <end position="134"/>
    </location>
</feature>
<organism evidence="9 10">
    <name type="scientific">Castilleja foliolosa</name>
    <dbReference type="NCBI Taxonomy" id="1961234"/>
    <lineage>
        <taxon>Eukaryota</taxon>
        <taxon>Viridiplantae</taxon>
        <taxon>Streptophyta</taxon>
        <taxon>Embryophyta</taxon>
        <taxon>Tracheophyta</taxon>
        <taxon>Spermatophyta</taxon>
        <taxon>Magnoliopsida</taxon>
        <taxon>eudicotyledons</taxon>
        <taxon>Gunneridae</taxon>
        <taxon>Pentapetalae</taxon>
        <taxon>asterids</taxon>
        <taxon>lamiids</taxon>
        <taxon>Lamiales</taxon>
        <taxon>Orobanchaceae</taxon>
        <taxon>Pedicularideae</taxon>
        <taxon>Castillejinae</taxon>
        <taxon>Castilleja</taxon>
    </lineage>
</organism>
<evidence type="ECO:0000256" key="1">
    <source>
        <dbReference type="ARBA" id="ARBA00004141"/>
    </source>
</evidence>
<evidence type="ECO:0000256" key="7">
    <source>
        <dbReference type="SAM" id="Phobius"/>
    </source>
</evidence>
<dbReference type="PANTHER" id="PTHR22950:SF686">
    <property type="entry name" value="AMINO ACID TRANSPORTER AVT6A-LIKE"/>
    <property type="match status" value="1"/>
</dbReference>
<evidence type="ECO:0000313" key="9">
    <source>
        <dbReference type="EMBL" id="KAL3655291.1"/>
    </source>
</evidence>
<dbReference type="PANTHER" id="PTHR22950">
    <property type="entry name" value="AMINO ACID TRANSPORTER"/>
    <property type="match status" value="1"/>
</dbReference>
<keyword evidence="3" id="KW-0029">Amino-acid transport</keyword>
<dbReference type="Pfam" id="PF01490">
    <property type="entry name" value="Aa_trans"/>
    <property type="match status" value="1"/>
</dbReference>
<dbReference type="EMBL" id="JAVIJP010000002">
    <property type="protein sequence ID" value="KAL3655291.1"/>
    <property type="molecule type" value="Genomic_DNA"/>
</dbReference>
<feature type="transmembrane region" description="Helical" evidence="7">
    <location>
        <begin position="357"/>
        <end position="376"/>
    </location>
</feature>
<evidence type="ECO:0000256" key="5">
    <source>
        <dbReference type="ARBA" id="ARBA00023136"/>
    </source>
</evidence>
<feature type="domain" description="Amino acid transporter transmembrane" evidence="8">
    <location>
        <begin position="31"/>
        <end position="428"/>
    </location>
</feature>